<feature type="compositionally biased region" description="Basic and acidic residues" evidence="1">
    <location>
        <begin position="59"/>
        <end position="72"/>
    </location>
</feature>
<feature type="region of interest" description="Disordered" evidence="1">
    <location>
        <begin position="1"/>
        <end position="72"/>
    </location>
</feature>
<name>F8Q991_SERL3</name>
<dbReference type="HOGENOM" id="CLU_2723751_0_0_1"/>
<gene>
    <name evidence="2" type="ORF">SERLA73DRAFT_125471</name>
</gene>
<dbReference type="EMBL" id="GL945486">
    <property type="protein sequence ID" value="EGN95146.1"/>
    <property type="molecule type" value="Genomic_DNA"/>
</dbReference>
<keyword evidence="3" id="KW-1185">Reference proteome</keyword>
<evidence type="ECO:0000313" key="2">
    <source>
        <dbReference type="EMBL" id="EGN95146.1"/>
    </source>
</evidence>
<proteinExistence type="predicted"/>
<organism evidence="3">
    <name type="scientific">Serpula lacrymans var. lacrymans (strain S7.3)</name>
    <name type="common">Dry rot fungus</name>
    <dbReference type="NCBI Taxonomy" id="936435"/>
    <lineage>
        <taxon>Eukaryota</taxon>
        <taxon>Fungi</taxon>
        <taxon>Dikarya</taxon>
        <taxon>Basidiomycota</taxon>
        <taxon>Agaricomycotina</taxon>
        <taxon>Agaricomycetes</taxon>
        <taxon>Agaricomycetidae</taxon>
        <taxon>Boletales</taxon>
        <taxon>Coniophorineae</taxon>
        <taxon>Serpulaceae</taxon>
        <taxon>Serpula</taxon>
    </lineage>
</organism>
<evidence type="ECO:0000256" key="1">
    <source>
        <dbReference type="SAM" id="MobiDB-lite"/>
    </source>
</evidence>
<feature type="compositionally biased region" description="Basic and acidic residues" evidence="1">
    <location>
        <begin position="37"/>
        <end position="51"/>
    </location>
</feature>
<reference evidence="3" key="1">
    <citation type="journal article" date="2011" name="Science">
        <title>The plant cell wall-decomposing machinery underlies the functional diversity of forest fungi.</title>
        <authorList>
            <person name="Eastwood D.C."/>
            <person name="Floudas D."/>
            <person name="Binder M."/>
            <person name="Majcherczyk A."/>
            <person name="Schneider P."/>
            <person name="Aerts A."/>
            <person name="Asiegbu F.O."/>
            <person name="Baker S.E."/>
            <person name="Barry K."/>
            <person name="Bendiksby M."/>
            <person name="Blumentritt M."/>
            <person name="Coutinho P.M."/>
            <person name="Cullen D."/>
            <person name="de Vries R.P."/>
            <person name="Gathman A."/>
            <person name="Goodell B."/>
            <person name="Henrissat B."/>
            <person name="Ihrmark K."/>
            <person name="Kauserud H."/>
            <person name="Kohler A."/>
            <person name="LaButti K."/>
            <person name="Lapidus A."/>
            <person name="Lavin J.L."/>
            <person name="Lee Y.-H."/>
            <person name="Lindquist E."/>
            <person name="Lilly W."/>
            <person name="Lucas S."/>
            <person name="Morin E."/>
            <person name="Murat C."/>
            <person name="Oguiza J.A."/>
            <person name="Park J."/>
            <person name="Pisabarro A.G."/>
            <person name="Riley R."/>
            <person name="Rosling A."/>
            <person name="Salamov A."/>
            <person name="Schmidt O."/>
            <person name="Schmutz J."/>
            <person name="Skrede I."/>
            <person name="Stenlid J."/>
            <person name="Wiebenga A."/>
            <person name="Xie X."/>
            <person name="Kuees U."/>
            <person name="Hibbett D.S."/>
            <person name="Hoffmeister D."/>
            <person name="Hoegberg N."/>
            <person name="Martin F."/>
            <person name="Grigoriev I.V."/>
            <person name="Watkinson S.C."/>
        </authorList>
    </citation>
    <scope>NUCLEOTIDE SEQUENCE [LARGE SCALE GENOMIC DNA]</scope>
    <source>
        <strain evidence="3">strain S7.3</strain>
    </source>
</reference>
<dbReference type="InParanoid" id="F8Q991"/>
<sequence>MTDIEEGGTRFNSLNSIVRPPGLPGPDQLKPPSSRNSNDEHDGATTLRHEFSTANISPSDKDESNVENRKAR</sequence>
<dbReference type="AlphaFoldDB" id="F8Q991"/>
<evidence type="ECO:0000313" key="3">
    <source>
        <dbReference type="Proteomes" id="UP000008063"/>
    </source>
</evidence>
<dbReference type="Proteomes" id="UP000008063">
    <property type="component" value="Unassembled WGS sequence"/>
</dbReference>
<accession>F8Q991</accession>
<protein>
    <submittedName>
        <fullName evidence="2">Uncharacterized protein</fullName>
    </submittedName>
</protein>